<keyword evidence="4" id="KW-0378">Hydrolase</keyword>
<proteinExistence type="predicted"/>
<dbReference type="EMBL" id="JAEANY010000001">
    <property type="protein sequence ID" value="MBH5321367.1"/>
    <property type="molecule type" value="Genomic_DNA"/>
</dbReference>
<keyword evidence="9" id="KW-0732">Signal</keyword>
<feature type="signal peptide" evidence="9">
    <location>
        <begin position="1"/>
        <end position="21"/>
    </location>
</feature>
<evidence type="ECO:0000256" key="1">
    <source>
        <dbReference type="ARBA" id="ARBA00001947"/>
    </source>
</evidence>
<evidence type="ECO:0000256" key="8">
    <source>
        <dbReference type="SAM" id="MobiDB-lite"/>
    </source>
</evidence>
<dbReference type="PANTHER" id="PTHR21666:SF288">
    <property type="entry name" value="CELL DIVISION PROTEIN YTFB"/>
    <property type="match status" value="1"/>
</dbReference>
<keyword evidence="3" id="KW-0479">Metal-binding</keyword>
<evidence type="ECO:0000259" key="10">
    <source>
        <dbReference type="Pfam" id="PF01551"/>
    </source>
</evidence>
<accession>A0ABS0N076</accession>
<dbReference type="Pfam" id="PF01551">
    <property type="entry name" value="Peptidase_M23"/>
    <property type="match status" value="1"/>
</dbReference>
<comment type="caution">
    <text evidence="11">The sequence shown here is derived from an EMBL/GenBank/DDBJ whole genome shotgun (WGS) entry which is preliminary data.</text>
</comment>
<evidence type="ECO:0000313" key="12">
    <source>
        <dbReference type="Proteomes" id="UP000602442"/>
    </source>
</evidence>
<dbReference type="CDD" id="cd12797">
    <property type="entry name" value="M23_peptidase"/>
    <property type="match status" value="1"/>
</dbReference>
<keyword evidence="12" id="KW-1185">Reference proteome</keyword>
<evidence type="ECO:0000256" key="9">
    <source>
        <dbReference type="SAM" id="SignalP"/>
    </source>
</evidence>
<evidence type="ECO:0000256" key="6">
    <source>
        <dbReference type="ARBA" id="ARBA00023049"/>
    </source>
</evidence>
<dbReference type="Proteomes" id="UP000602442">
    <property type="component" value="Unassembled WGS sequence"/>
</dbReference>
<name>A0ABS0N076_9SPHN</name>
<evidence type="ECO:0000256" key="5">
    <source>
        <dbReference type="ARBA" id="ARBA00022833"/>
    </source>
</evidence>
<sequence length="414" mass="43265">MAWLNHRLFLLGGSALLCAVAAVGQRAPALDDPDDTRAALAEALQERRAAEARSERLEAEAAEAEDAAERAAREAAAIAARIQQAEAGIAAARARMTMIVRERDDLREELGREQRPIVRLTAALQQFSRRPVAFSVLRPGDVSDVVHLRAMLHNAVPQVQQSTEGLRTQIARSAELSREAAAAAEALSADEAALAERRDELAEIESRERLAARAADSAADREAERALALAEEARDLDGLVDRLDRAAALRERLAALPGPQLRPASPASARVTDASGAASGSIPSASASAGAADAPPSPYILPVAGRTLTGFGAPQEAGLSQGLTLGPIAGAQVVAPANGRIAFAGPYRGYGQIVIIEHRGGWTSLITGLARSDVRVGQDVVGGAPLGVAGPDRPSVTLELRRNGEPVNPITFVS</sequence>
<dbReference type="InterPro" id="IPR016047">
    <property type="entry name" value="M23ase_b-sheet_dom"/>
</dbReference>
<dbReference type="InterPro" id="IPR011055">
    <property type="entry name" value="Dup_hybrid_motif"/>
</dbReference>
<dbReference type="InterPro" id="IPR050570">
    <property type="entry name" value="Cell_wall_metabolism_enzyme"/>
</dbReference>
<feature type="coiled-coil region" evidence="7">
    <location>
        <begin position="40"/>
        <end position="109"/>
    </location>
</feature>
<evidence type="ECO:0000256" key="7">
    <source>
        <dbReference type="SAM" id="Coils"/>
    </source>
</evidence>
<gene>
    <name evidence="11" type="ORF">I5L03_02060</name>
</gene>
<evidence type="ECO:0000256" key="3">
    <source>
        <dbReference type="ARBA" id="ARBA00022723"/>
    </source>
</evidence>
<feature type="chain" id="PRO_5045912314" evidence="9">
    <location>
        <begin position="22"/>
        <end position="414"/>
    </location>
</feature>
<dbReference type="Gene3D" id="2.70.70.10">
    <property type="entry name" value="Glucose Permease (Domain IIA)"/>
    <property type="match status" value="1"/>
</dbReference>
<keyword evidence="7" id="KW-0175">Coiled coil</keyword>
<feature type="region of interest" description="Disordered" evidence="8">
    <location>
        <begin position="258"/>
        <end position="294"/>
    </location>
</feature>
<feature type="compositionally biased region" description="Low complexity" evidence="8">
    <location>
        <begin position="274"/>
        <end position="294"/>
    </location>
</feature>
<feature type="domain" description="M23ase beta-sheet core" evidence="10">
    <location>
        <begin position="320"/>
        <end position="409"/>
    </location>
</feature>
<keyword evidence="5" id="KW-0862">Zinc</keyword>
<keyword evidence="6" id="KW-0482">Metalloprotease</keyword>
<comment type="cofactor">
    <cofactor evidence="1">
        <name>Zn(2+)</name>
        <dbReference type="ChEBI" id="CHEBI:29105"/>
    </cofactor>
</comment>
<dbReference type="RefSeq" id="WP_197920040.1">
    <property type="nucleotide sequence ID" value="NZ_CAWPTA010000006.1"/>
</dbReference>
<evidence type="ECO:0000313" key="11">
    <source>
        <dbReference type="EMBL" id="MBH5321367.1"/>
    </source>
</evidence>
<keyword evidence="2" id="KW-0645">Protease</keyword>
<evidence type="ECO:0000256" key="4">
    <source>
        <dbReference type="ARBA" id="ARBA00022801"/>
    </source>
</evidence>
<evidence type="ECO:0000256" key="2">
    <source>
        <dbReference type="ARBA" id="ARBA00022670"/>
    </source>
</evidence>
<protein>
    <submittedName>
        <fullName evidence="11">Peptidoglycan DD-metalloendopeptidase family protein</fullName>
    </submittedName>
</protein>
<dbReference type="PANTHER" id="PTHR21666">
    <property type="entry name" value="PEPTIDASE-RELATED"/>
    <property type="match status" value="1"/>
</dbReference>
<dbReference type="SUPFAM" id="SSF51261">
    <property type="entry name" value="Duplicated hybrid motif"/>
    <property type="match status" value="1"/>
</dbReference>
<organism evidence="11 12">
    <name type="scientific">Aurantiacibacter sediminis</name>
    <dbReference type="NCBI Taxonomy" id="2793064"/>
    <lineage>
        <taxon>Bacteria</taxon>
        <taxon>Pseudomonadati</taxon>
        <taxon>Pseudomonadota</taxon>
        <taxon>Alphaproteobacteria</taxon>
        <taxon>Sphingomonadales</taxon>
        <taxon>Erythrobacteraceae</taxon>
        <taxon>Aurantiacibacter</taxon>
    </lineage>
</organism>
<reference evidence="11 12" key="1">
    <citation type="submission" date="2020-11" db="EMBL/GenBank/DDBJ databases">
        <title>Erythrobacter sediminis sp. nov., a marine bacterium from a tidal flat of Garorim Bay.</title>
        <authorList>
            <person name="Kim D."/>
            <person name="Yoo Y."/>
            <person name="Kim J.-J."/>
        </authorList>
    </citation>
    <scope>NUCLEOTIDE SEQUENCE [LARGE SCALE GENOMIC DNA]</scope>
    <source>
        <strain evidence="11 12">JGD-13</strain>
    </source>
</reference>